<keyword evidence="2" id="KW-0472">Membrane</keyword>
<organism evidence="3 4">
    <name type="scientific">Acorus calamus</name>
    <name type="common">Sweet flag</name>
    <dbReference type="NCBI Taxonomy" id="4465"/>
    <lineage>
        <taxon>Eukaryota</taxon>
        <taxon>Viridiplantae</taxon>
        <taxon>Streptophyta</taxon>
        <taxon>Embryophyta</taxon>
        <taxon>Tracheophyta</taxon>
        <taxon>Spermatophyta</taxon>
        <taxon>Magnoliopsida</taxon>
        <taxon>Liliopsida</taxon>
        <taxon>Acoraceae</taxon>
        <taxon>Acorus</taxon>
    </lineage>
</organism>
<proteinExistence type="predicted"/>
<comment type="caution">
    <text evidence="3">The sequence shown here is derived from an EMBL/GenBank/DDBJ whole genome shotgun (WGS) entry which is preliminary data.</text>
</comment>
<keyword evidence="4" id="KW-1185">Reference proteome</keyword>
<feature type="coiled-coil region" evidence="1">
    <location>
        <begin position="43"/>
        <end position="70"/>
    </location>
</feature>
<keyword evidence="1" id="KW-0175">Coiled coil</keyword>
<name>A0AAV9EQB1_ACOCL</name>
<reference evidence="3" key="2">
    <citation type="submission" date="2023-06" db="EMBL/GenBank/DDBJ databases">
        <authorList>
            <person name="Ma L."/>
            <person name="Liu K.-W."/>
            <person name="Li Z."/>
            <person name="Hsiao Y.-Y."/>
            <person name="Qi Y."/>
            <person name="Fu T."/>
            <person name="Tang G."/>
            <person name="Zhang D."/>
            <person name="Sun W.-H."/>
            <person name="Liu D.-K."/>
            <person name="Li Y."/>
            <person name="Chen G.-Z."/>
            <person name="Liu X.-D."/>
            <person name="Liao X.-Y."/>
            <person name="Jiang Y.-T."/>
            <person name="Yu X."/>
            <person name="Hao Y."/>
            <person name="Huang J."/>
            <person name="Zhao X.-W."/>
            <person name="Ke S."/>
            <person name="Chen Y.-Y."/>
            <person name="Wu W.-L."/>
            <person name="Hsu J.-L."/>
            <person name="Lin Y.-F."/>
            <person name="Huang M.-D."/>
            <person name="Li C.-Y."/>
            <person name="Huang L."/>
            <person name="Wang Z.-W."/>
            <person name="Zhao X."/>
            <person name="Zhong W.-Y."/>
            <person name="Peng D.-H."/>
            <person name="Ahmad S."/>
            <person name="Lan S."/>
            <person name="Zhang J.-S."/>
            <person name="Tsai W.-C."/>
            <person name="Van De Peer Y."/>
            <person name="Liu Z.-J."/>
        </authorList>
    </citation>
    <scope>NUCLEOTIDE SEQUENCE</scope>
    <source>
        <strain evidence="3">CP</strain>
        <tissue evidence="3">Leaves</tissue>
    </source>
</reference>
<evidence type="ECO:0000313" key="4">
    <source>
        <dbReference type="Proteomes" id="UP001180020"/>
    </source>
</evidence>
<gene>
    <name evidence="3" type="ORF">QJS10_CPA05g01942</name>
</gene>
<dbReference type="AlphaFoldDB" id="A0AAV9EQB1"/>
<feature type="transmembrane region" description="Helical" evidence="2">
    <location>
        <begin position="84"/>
        <end position="103"/>
    </location>
</feature>
<accession>A0AAV9EQB1</accession>
<evidence type="ECO:0000256" key="1">
    <source>
        <dbReference type="SAM" id="Coils"/>
    </source>
</evidence>
<reference evidence="3" key="1">
    <citation type="journal article" date="2023" name="Nat. Commun.">
        <title>Diploid and tetraploid genomes of Acorus and the evolution of monocots.</title>
        <authorList>
            <person name="Ma L."/>
            <person name="Liu K.W."/>
            <person name="Li Z."/>
            <person name="Hsiao Y.Y."/>
            <person name="Qi Y."/>
            <person name="Fu T."/>
            <person name="Tang G.D."/>
            <person name="Zhang D."/>
            <person name="Sun W.H."/>
            <person name="Liu D.K."/>
            <person name="Li Y."/>
            <person name="Chen G.Z."/>
            <person name="Liu X.D."/>
            <person name="Liao X.Y."/>
            <person name="Jiang Y.T."/>
            <person name="Yu X."/>
            <person name="Hao Y."/>
            <person name="Huang J."/>
            <person name="Zhao X.W."/>
            <person name="Ke S."/>
            <person name="Chen Y.Y."/>
            <person name="Wu W.L."/>
            <person name="Hsu J.L."/>
            <person name="Lin Y.F."/>
            <person name="Huang M.D."/>
            <person name="Li C.Y."/>
            <person name="Huang L."/>
            <person name="Wang Z.W."/>
            <person name="Zhao X."/>
            <person name="Zhong W.Y."/>
            <person name="Peng D.H."/>
            <person name="Ahmad S."/>
            <person name="Lan S."/>
            <person name="Zhang J.S."/>
            <person name="Tsai W.C."/>
            <person name="Van de Peer Y."/>
            <person name="Liu Z.J."/>
        </authorList>
    </citation>
    <scope>NUCLEOTIDE SEQUENCE</scope>
    <source>
        <strain evidence="3">CP</strain>
    </source>
</reference>
<dbReference type="Proteomes" id="UP001180020">
    <property type="component" value="Unassembled WGS sequence"/>
</dbReference>
<dbReference type="EMBL" id="JAUJYO010000005">
    <property type="protein sequence ID" value="KAK1315883.1"/>
    <property type="molecule type" value="Genomic_DNA"/>
</dbReference>
<sequence>MSTSSSMKSGDCDFFAWADDMLNDAYELERKLNMINELVDVKIREMEIKVSKMKVKMNSLEEKFKEMVEKMDKRTCAFDNGFCMYFRMVVLFMMTLFWVVFSIQLKQQHHVMSQEVVGGLLPLSPM</sequence>
<evidence type="ECO:0000256" key="2">
    <source>
        <dbReference type="SAM" id="Phobius"/>
    </source>
</evidence>
<evidence type="ECO:0000313" key="3">
    <source>
        <dbReference type="EMBL" id="KAK1315883.1"/>
    </source>
</evidence>
<keyword evidence="2" id="KW-1133">Transmembrane helix</keyword>
<keyword evidence="2" id="KW-0812">Transmembrane</keyword>
<protein>
    <submittedName>
        <fullName evidence="3">Uncharacterized protein</fullName>
    </submittedName>
</protein>